<dbReference type="InterPro" id="IPR029044">
    <property type="entry name" value="Nucleotide-diphossugar_trans"/>
</dbReference>
<sequence>MIDGQLIDDALRSKALKTRMDLKRISGGLQRLRRPDSLNAVRHKLASMVDGVWALTVKRLQHVPSTTPVLEDDPRVALVTVNFSTTRYLKLMLVTLAEQSALGLLTRIVIVDNCSRDGGVGFLRELAARVDRIDLVERRHFLSHAHGMRAGVAALRRADRDLLPGERANHLLFSDTDVIWRNPDALLHFVAAAFAYDAALTGELRHVNVQPDIQASLFLTRLDVYDDRRTAPLINDGAPAYRLQRSICDRGLPVVDFPSNHGGYTLHRGRSGVAAAAKHYPGHPYARFQNTNAHFMGVPDGAAIWAAVEGTHADLLTTAAEPRLLDHLADRFAALGTPFVLPNG</sequence>
<comment type="caution">
    <text evidence="1">The sequence shown here is derived from an EMBL/GenBank/DDBJ whole genome shotgun (WGS) entry which is preliminary data.</text>
</comment>
<gene>
    <name evidence="1" type="ORF">IPK02_00255</name>
</gene>
<dbReference type="EMBL" id="JADJOT010000001">
    <property type="protein sequence ID" value="MBK7952523.1"/>
    <property type="molecule type" value="Genomic_DNA"/>
</dbReference>
<evidence type="ECO:0000313" key="1">
    <source>
        <dbReference type="EMBL" id="MBK7952523.1"/>
    </source>
</evidence>
<protein>
    <recommendedName>
        <fullName evidence="3">Glycosyltransferase</fullName>
    </recommendedName>
</protein>
<evidence type="ECO:0000313" key="2">
    <source>
        <dbReference type="Proteomes" id="UP000706151"/>
    </source>
</evidence>
<name>A0A935T3X6_9PROT</name>
<proteinExistence type="predicted"/>
<accession>A0A935T3X6</accession>
<dbReference type="AlphaFoldDB" id="A0A935T3X6"/>
<organism evidence="1 2">
    <name type="scientific">Candidatus Accumulibacter affinis</name>
    <dbReference type="NCBI Taxonomy" id="2954384"/>
    <lineage>
        <taxon>Bacteria</taxon>
        <taxon>Pseudomonadati</taxon>
        <taxon>Pseudomonadota</taxon>
        <taxon>Betaproteobacteria</taxon>
        <taxon>Candidatus Accumulibacter</taxon>
    </lineage>
</organism>
<evidence type="ECO:0008006" key="3">
    <source>
        <dbReference type="Google" id="ProtNLM"/>
    </source>
</evidence>
<reference evidence="1 2" key="1">
    <citation type="submission" date="2020-10" db="EMBL/GenBank/DDBJ databases">
        <title>Connecting structure to function with the recovery of over 1000 high-quality activated sludge metagenome-assembled genomes encoding full-length rRNA genes using long-read sequencing.</title>
        <authorList>
            <person name="Singleton C.M."/>
            <person name="Petriglieri F."/>
            <person name="Kristensen J.M."/>
            <person name="Kirkegaard R.H."/>
            <person name="Michaelsen T.Y."/>
            <person name="Andersen M.H."/>
            <person name="Karst S.M."/>
            <person name="Dueholm M.S."/>
            <person name="Nielsen P.H."/>
            <person name="Albertsen M."/>
        </authorList>
    </citation>
    <scope>NUCLEOTIDE SEQUENCE [LARGE SCALE GENOMIC DNA]</scope>
    <source>
        <strain evidence="1">Fred_18-Q3-R57-64_BAT3C.720</strain>
    </source>
</reference>
<dbReference type="Proteomes" id="UP000706151">
    <property type="component" value="Unassembled WGS sequence"/>
</dbReference>
<dbReference type="SUPFAM" id="SSF53448">
    <property type="entry name" value="Nucleotide-diphospho-sugar transferases"/>
    <property type="match status" value="1"/>
</dbReference>
<dbReference type="Gene3D" id="3.90.550.10">
    <property type="entry name" value="Spore Coat Polysaccharide Biosynthesis Protein SpsA, Chain A"/>
    <property type="match status" value="1"/>
</dbReference>